<keyword evidence="2" id="KW-1185">Reference proteome</keyword>
<dbReference type="Proteomes" id="UP000192656">
    <property type="component" value="Unassembled WGS sequence"/>
</dbReference>
<reference evidence="1 2" key="1">
    <citation type="submission" date="2017-04" db="EMBL/GenBank/DDBJ databases">
        <authorList>
            <person name="Afonso C.L."/>
            <person name="Miller P.J."/>
            <person name="Scott M.A."/>
            <person name="Spackman E."/>
            <person name="Goraichik I."/>
            <person name="Dimitrov K.M."/>
            <person name="Suarez D.L."/>
            <person name="Swayne D.E."/>
        </authorList>
    </citation>
    <scope>NUCLEOTIDE SEQUENCE [LARGE SCALE GENOMIC DNA]</scope>
    <source>
        <strain evidence="1 2">CGMCC 1.10972</strain>
    </source>
</reference>
<dbReference type="AlphaFoldDB" id="A0A1W2BPI3"/>
<dbReference type="EMBL" id="FWXR01000007">
    <property type="protein sequence ID" value="SMC74438.1"/>
    <property type="molecule type" value="Genomic_DNA"/>
</dbReference>
<accession>A0A1W2BPI3</accession>
<evidence type="ECO:0000313" key="1">
    <source>
        <dbReference type="EMBL" id="SMC74438.1"/>
    </source>
</evidence>
<protein>
    <submittedName>
        <fullName evidence="1">Uncharacterized protein</fullName>
    </submittedName>
</protein>
<dbReference type="RefSeq" id="WP_170923231.1">
    <property type="nucleotide sequence ID" value="NZ_FWXR01000007.1"/>
</dbReference>
<name>A0A1W2BPI3_9HYPH</name>
<evidence type="ECO:0000313" key="2">
    <source>
        <dbReference type="Proteomes" id="UP000192656"/>
    </source>
</evidence>
<organism evidence="1 2">
    <name type="scientific">Fulvimarina manganoxydans</name>
    <dbReference type="NCBI Taxonomy" id="937218"/>
    <lineage>
        <taxon>Bacteria</taxon>
        <taxon>Pseudomonadati</taxon>
        <taxon>Pseudomonadota</taxon>
        <taxon>Alphaproteobacteria</taxon>
        <taxon>Hyphomicrobiales</taxon>
        <taxon>Aurantimonadaceae</taxon>
        <taxon>Fulvimarina</taxon>
    </lineage>
</organism>
<proteinExistence type="predicted"/>
<sequence length="53" mass="5895">MNRVSRFAGGFGRFFNQVRAARACASALEAGRVPSDEALRTLGLNRDTFTREF</sequence>
<gene>
    <name evidence="1" type="ORF">SAMN06297251_10710</name>
</gene>